<dbReference type="VEuPathDB" id="FungiDB:BTJ68_12203"/>
<protein>
    <recommendedName>
        <fullName evidence="1">AB hydrolase-1 domain-containing protein</fullName>
    </recommendedName>
</protein>
<dbReference type="Pfam" id="PF12697">
    <property type="entry name" value="Abhydrolase_6"/>
    <property type="match status" value="1"/>
</dbReference>
<dbReference type="OrthoDB" id="190201at2759"/>
<evidence type="ECO:0000313" key="2">
    <source>
        <dbReference type="EMBL" id="RMY92949.1"/>
    </source>
</evidence>
<dbReference type="SUPFAM" id="SSF53474">
    <property type="entry name" value="alpha/beta-Hydrolases"/>
    <property type="match status" value="1"/>
</dbReference>
<gene>
    <name evidence="2" type="ORF">D0861_02188</name>
</gene>
<dbReference type="EMBL" id="QWIR01000025">
    <property type="protein sequence ID" value="RMY92949.1"/>
    <property type="molecule type" value="Genomic_DNA"/>
</dbReference>
<dbReference type="InterPro" id="IPR000073">
    <property type="entry name" value="AB_hydrolase_1"/>
</dbReference>
<dbReference type="Proteomes" id="UP000268823">
    <property type="component" value="Unassembled WGS sequence"/>
</dbReference>
<dbReference type="InterPro" id="IPR029058">
    <property type="entry name" value="AB_hydrolase_fold"/>
</dbReference>
<reference evidence="2 3" key="1">
    <citation type="journal article" date="2018" name="BMC Genomics">
        <title>Genomic evidence for intraspecific hybridization in a clonal and extremely halotolerant yeast.</title>
        <authorList>
            <person name="Gostincar C."/>
            <person name="Stajich J.E."/>
            <person name="Zupancic J."/>
            <person name="Zalar P."/>
            <person name="Gunde-Cimerman N."/>
        </authorList>
    </citation>
    <scope>NUCLEOTIDE SEQUENCE [LARGE SCALE GENOMIC DNA]</scope>
    <source>
        <strain evidence="2 3">EXF-2788</strain>
    </source>
</reference>
<organism evidence="2 3">
    <name type="scientific">Hortaea werneckii</name>
    <name type="common">Black yeast</name>
    <name type="synonym">Cladosporium werneckii</name>
    <dbReference type="NCBI Taxonomy" id="91943"/>
    <lineage>
        <taxon>Eukaryota</taxon>
        <taxon>Fungi</taxon>
        <taxon>Dikarya</taxon>
        <taxon>Ascomycota</taxon>
        <taxon>Pezizomycotina</taxon>
        <taxon>Dothideomycetes</taxon>
        <taxon>Dothideomycetidae</taxon>
        <taxon>Mycosphaerellales</taxon>
        <taxon>Teratosphaeriaceae</taxon>
        <taxon>Hortaea</taxon>
    </lineage>
</organism>
<sequence>MSSGANYPPSDLSPTETGDDATTKLMALYDRSFPSSSPFLITSFLSLLHSIHPFAVLFQSLQNTMRSAFIPLAAASAVSAEHLFPSNLISSIFPSTSDSSNNLSGAGFKFPEHSISRGGKAECVSGIVPVQASTNKNIKFNYQLPENQSQVTETFLDYVTPGANFLPSIIAGETAVNGTYSIGATLCVPADGSVPKSVQLLTHGIGFDRYYWDFTSDYSYVDSAVEAGYAAFFYDRLGVGKSEKADAIEVVQTPLEIEIAHNFATMLKKGCFANKAFDKVIGVGHSFGSIITEAITAQYPSTLEAAILTGFSANTTAVAAFLQGLNLAIANENQPSRFFQLSNGYLVSSNIISQQIGFFRAPGFDPSILKLAELTKGSVTFGELFTQGMAAAPATQFNGSVAVVDGHEDFPFCFGNCSAPANKAQAVKALYPQLADDKFGTYLAPVCGHGLNFHYAAQGAYDYIMDFLAQQGL</sequence>
<evidence type="ECO:0000313" key="3">
    <source>
        <dbReference type="Proteomes" id="UP000268823"/>
    </source>
</evidence>
<accession>A0A3M7FVN0</accession>
<feature type="domain" description="AB hydrolase-1" evidence="1">
    <location>
        <begin position="200"/>
        <end position="452"/>
    </location>
</feature>
<dbReference type="AlphaFoldDB" id="A0A3M7FVN0"/>
<evidence type="ECO:0000259" key="1">
    <source>
        <dbReference type="Pfam" id="PF12697"/>
    </source>
</evidence>
<proteinExistence type="predicted"/>
<comment type="caution">
    <text evidence="2">The sequence shown here is derived from an EMBL/GenBank/DDBJ whole genome shotgun (WGS) entry which is preliminary data.</text>
</comment>
<dbReference type="Gene3D" id="3.40.50.1820">
    <property type="entry name" value="alpha/beta hydrolase"/>
    <property type="match status" value="1"/>
</dbReference>
<name>A0A3M7FVN0_HORWE</name>